<dbReference type="InterPro" id="IPR036291">
    <property type="entry name" value="NAD(P)-bd_dom_sf"/>
</dbReference>
<dbReference type="SUPFAM" id="SSF48179">
    <property type="entry name" value="6-phosphogluconate dehydrogenase C-terminal domain-like"/>
    <property type="match status" value="1"/>
</dbReference>
<dbReference type="InterPro" id="IPR029036">
    <property type="entry name" value="P5CR_dimer"/>
</dbReference>
<dbReference type="HAMAP" id="MF_01925">
    <property type="entry name" value="P5C_reductase"/>
    <property type="match status" value="1"/>
</dbReference>
<dbReference type="Gene3D" id="3.40.50.720">
    <property type="entry name" value="NAD(P)-binding Rossmann-like Domain"/>
    <property type="match status" value="1"/>
</dbReference>
<evidence type="ECO:0008006" key="8">
    <source>
        <dbReference type="Google" id="ProtNLM"/>
    </source>
</evidence>
<keyword evidence="2" id="KW-0521">NADP</keyword>
<feature type="domain" description="Pyrroline-5-carboxylate reductase catalytic N-terminal" evidence="4">
    <location>
        <begin position="83"/>
        <end position="179"/>
    </location>
</feature>
<dbReference type="InterPro" id="IPR008927">
    <property type="entry name" value="6-PGluconate_DH-like_C_sf"/>
</dbReference>
<evidence type="ECO:0000259" key="4">
    <source>
        <dbReference type="Pfam" id="PF03807"/>
    </source>
</evidence>
<evidence type="ECO:0000313" key="6">
    <source>
        <dbReference type="EMBL" id="KAK4538687.1"/>
    </source>
</evidence>
<keyword evidence="3" id="KW-0560">Oxidoreductase</keyword>
<evidence type="ECO:0000256" key="1">
    <source>
        <dbReference type="ARBA" id="ARBA00005525"/>
    </source>
</evidence>
<evidence type="ECO:0000313" key="7">
    <source>
        <dbReference type="Proteomes" id="UP001301350"/>
    </source>
</evidence>
<gene>
    <name evidence="6" type="ORF">CDCA_CDCA19G4712</name>
</gene>
<dbReference type="Pfam" id="PF14748">
    <property type="entry name" value="P5CR_dimer"/>
    <property type="match status" value="1"/>
</dbReference>
<organism evidence="6 7">
    <name type="scientific">Cyanidium caldarium</name>
    <name type="common">Red alga</name>
    <dbReference type="NCBI Taxonomy" id="2771"/>
    <lineage>
        <taxon>Eukaryota</taxon>
        <taxon>Rhodophyta</taxon>
        <taxon>Bangiophyceae</taxon>
        <taxon>Cyanidiales</taxon>
        <taxon>Cyanidiaceae</taxon>
        <taxon>Cyanidium</taxon>
    </lineage>
</organism>
<evidence type="ECO:0000259" key="5">
    <source>
        <dbReference type="Pfam" id="PF14748"/>
    </source>
</evidence>
<dbReference type="AlphaFoldDB" id="A0AAV9J2A4"/>
<dbReference type="FunFam" id="1.10.3730.10:FF:000001">
    <property type="entry name" value="Pyrroline-5-carboxylate reductase"/>
    <property type="match status" value="1"/>
</dbReference>
<comment type="caution">
    <text evidence="6">The sequence shown here is derived from an EMBL/GenBank/DDBJ whole genome shotgun (WGS) entry which is preliminary data.</text>
</comment>
<dbReference type="PANTHER" id="PTHR11645">
    <property type="entry name" value="PYRROLINE-5-CARBOXYLATE REDUCTASE"/>
    <property type="match status" value="1"/>
</dbReference>
<keyword evidence="7" id="KW-1185">Reference proteome</keyword>
<dbReference type="InterPro" id="IPR000304">
    <property type="entry name" value="Pyrroline-COOH_reductase"/>
</dbReference>
<dbReference type="NCBIfam" id="TIGR00112">
    <property type="entry name" value="proC"/>
    <property type="match status" value="1"/>
</dbReference>
<proteinExistence type="inferred from homology"/>
<dbReference type="GO" id="GO:0004735">
    <property type="term" value="F:pyrroline-5-carboxylate reductase activity"/>
    <property type="evidence" value="ECO:0007669"/>
    <property type="project" value="InterPro"/>
</dbReference>
<dbReference type="Pfam" id="PF03807">
    <property type="entry name" value="F420_oxidored"/>
    <property type="match status" value="1"/>
</dbReference>
<reference evidence="6 7" key="1">
    <citation type="submission" date="2022-07" db="EMBL/GenBank/DDBJ databases">
        <title>Genome-wide signatures of adaptation to extreme environments.</title>
        <authorList>
            <person name="Cho C.H."/>
            <person name="Yoon H.S."/>
        </authorList>
    </citation>
    <scope>NUCLEOTIDE SEQUENCE [LARGE SCALE GENOMIC DNA]</scope>
    <source>
        <strain evidence="6 7">DBV 063 E5</strain>
    </source>
</reference>
<dbReference type="Gene3D" id="1.10.3730.10">
    <property type="entry name" value="ProC C-terminal domain-like"/>
    <property type="match status" value="1"/>
</dbReference>
<feature type="domain" description="Pyrroline-5-carboxylate reductase dimerisation" evidence="5">
    <location>
        <begin position="248"/>
        <end position="352"/>
    </location>
</feature>
<dbReference type="GO" id="GO:0055129">
    <property type="term" value="P:L-proline biosynthetic process"/>
    <property type="evidence" value="ECO:0007669"/>
    <property type="project" value="TreeGrafter"/>
</dbReference>
<sequence>MQTHSGMFVLPAGISRGKPVCRTSVQCGNCKEVPISWRSCRTVLSPLHRLAPRAHVRHARWATSSYRHRFTRLLSSAATPQRRVGFVGGAGNMGSAIIRGIVGSGFTAPHLVHVSGRDRAKLERLAADTAVQITTDNAEMLSQVDVLFLCVKPAQIESLLHQLFGTRPPSLLIVSVAAGASFACLERWIQDASATANEPRLIRCMPNVPLQVGCGATGLSRGRFATDADLAWTQALFESIGTVALVDEPLLDAVVAVAGSATAFMFQFLEALSDAGVREGLPRPTARALAVQAMRGAARMAQAEPQAHLAELRNRVESPGGTTIAGTLALEAADFRAAVQAAAAASAAKSRALRSAFEERLMGKE</sequence>
<accession>A0AAV9J2A4</accession>
<protein>
    <recommendedName>
        <fullName evidence="8">Pyrroline-5-carboxylate reductase</fullName>
    </recommendedName>
</protein>
<dbReference type="InterPro" id="IPR028939">
    <property type="entry name" value="P5C_Rdtase_cat_N"/>
</dbReference>
<dbReference type="Proteomes" id="UP001301350">
    <property type="component" value="Unassembled WGS sequence"/>
</dbReference>
<evidence type="ECO:0000256" key="3">
    <source>
        <dbReference type="ARBA" id="ARBA00023002"/>
    </source>
</evidence>
<dbReference type="SUPFAM" id="SSF51735">
    <property type="entry name" value="NAD(P)-binding Rossmann-fold domains"/>
    <property type="match status" value="1"/>
</dbReference>
<dbReference type="EMBL" id="JANCYW010000019">
    <property type="protein sequence ID" value="KAK4538687.1"/>
    <property type="molecule type" value="Genomic_DNA"/>
</dbReference>
<comment type="similarity">
    <text evidence="1">Belongs to the pyrroline-5-carboxylate reductase family.</text>
</comment>
<evidence type="ECO:0000256" key="2">
    <source>
        <dbReference type="ARBA" id="ARBA00022857"/>
    </source>
</evidence>
<name>A0AAV9J2A4_CYACA</name>
<dbReference type="PANTHER" id="PTHR11645:SF0">
    <property type="entry name" value="PYRROLINE-5-CARBOXYLATE REDUCTASE 3"/>
    <property type="match status" value="1"/>
</dbReference>